<sequence length="202" mass="22678">MLIRITVRNFTGASFALDVDPATTVAELKQQITAAGKGKSTRPPVLSFKGHELRDGRQLHHYDIVAKDTIHILPPSNAEKVNLRFETDDGVQFCLFVDPDITIAQLKHEIFIEEKIAAKQLKALLFPREPDHPDDNETLALEELNDNAVVSSLPLKSQIIAINSMSPSPSSEKRFQTEHTRHQQQIEVRSLRVKGQRGQRSS</sequence>
<dbReference type="SMART" id="SM00213">
    <property type="entry name" value="UBQ"/>
    <property type="match status" value="1"/>
</dbReference>
<feature type="compositionally biased region" description="Basic residues" evidence="1">
    <location>
        <begin position="191"/>
        <end position="202"/>
    </location>
</feature>
<dbReference type="Gene3D" id="3.10.20.90">
    <property type="entry name" value="Phosphatidylinositol 3-kinase Catalytic Subunit, Chain A, domain 1"/>
    <property type="match status" value="1"/>
</dbReference>
<accession>A0A0C3BZP3</accession>
<dbReference type="PANTHER" id="PTHR10621:SF0">
    <property type="entry name" value="UV EXCISION REPAIR PROTEIN RAD23"/>
    <property type="match status" value="1"/>
</dbReference>
<evidence type="ECO:0000313" key="4">
    <source>
        <dbReference type="Proteomes" id="UP000054166"/>
    </source>
</evidence>
<dbReference type="InParanoid" id="A0A0C3BZP3"/>
<organism evidence="3 4">
    <name type="scientific">Piloderma croceum (strain F 1598)</name>
    <dbReference type="NCBI Taxonomy" id="765440"/>
    <lineage>
        <taxon>Eukaryota</taxon>
        <taxon>Fungi</taxon>
        <taxon>Dikarya</taxon>
        <taxon>Basidiomycota</taxon>
        <taxon>Agaricomycotina</taxon>
        <taxon>Agaricomycetes</taxon>
        <taxon>Agaricomycetidae</taxon>
        <taxon>Atheliales</taxon>
        <taxon>Atheliaceae</taxon>
        <taxon>Piloderma</taxon>
    </lineage>
</organism>
<dbReference type="GO" id="GO:0043161">
    <property type="term" value="P:proteasome-mediated ubiquitin-dependent protein catabolic process"/>
    <property type="evidence" value="ECO:0007669"/>
    <property type="project" value="TreeGrafter"/>
</dbReference>
<dbReference type="InterPro" id="IPR029071">
    <property type="entry name" value="Ubiquitin-like_domsf"/>
</dbReference>
<evidence type="ECO:0000259" key="2">
    <source>
        <dbReference type="PROSITE" id="PS50053"/>
    </source>
</evidence>
<dbReference type="GO" id="GO:0031593">
    <property type="term" value="F:polyubiquitin modification-dependent protein binding"/>
    <property type="evidence" value="ECO:0007669"/>
    <property type="project" value="TreeGrafter"/>
</dbReference>
<dbReference type="GO" id="GO:0043130">
    <property type="term" value="F:ubiquitin binding"/>
    <property type="evidence" value="ECO:0007669"/>
    <property type="project" value="TreeGrafter"/>
</dbReference>
<dbReference type="SUPFAM" id="SSF54236">
    <property type="entry name" value="Ubiquitin-like"/>
    <property type="match status" value="2"/>
</dbReference>
<dbReference type="CDD" id="cd17039">
    <property type="entry name" value="Ubl_ubiquitin_like"/>
    <property type="match status" value="1"/>
</dbReference>
<dbReference type="InterPro" id="IPR000626">
    <property type="entry name" value="Ubiquitin-like_dom"/>
</dbReference>
<feature type="compositionally biased region" description="Basic and acidic residues" evidence="1">
    <location>
        <begin position="171"/>
        <end position="181"/>
    </location>
</feature>
<dbReference type="Pfam" id="PF00240">
    <property type="entry name" value="ubiquitin"/>
    <property type="match status" value="1"/>
</dbReference>
<gene>
    <name evidence="3" type="ORF">PILCRDRAFT_820119</name>
</gene>
<evidence type="ECO:0000256" key="1">
    <source>
        <dbReference type="SAM" id="MobiDB-lite"/>
    </source>
</evidence>
<feature type="region of interest" description="Disordered" evidence="1">
    <location>
        <begin position="165"/>
        <end position="202"/>
    </location>
</feature>
<name>A0A0C3BZP3_PILCF</name>
<dbReference type="PANTHER" id="PTHR10621">
    <property type="entry name" value="UV EXCISION REPAIR PROTEIN RAD23"/>
    <property type="match status" value="1"/>
</dbReference>
<dbReference type="EMBL" id="KN832993">
    <property type="protein sequence ID" value="KIM82832.1"/>
    <property type="molecule type" value="Genomic_DNA"/>
</dbReference>
<dbReference type="AlphaFoldDB" id="A0A0C3BZP3"/>
<dbReference type="GO" id="GO:0005654">
    <property type="term" value="C:nucleoplasm"/>
    <property type="evidence" value="ECO:0007669"/>
    <property type="project" value="TreeGrafter"/>
</dbReference>
<dbReference type="HOGENOM" id="CLU_1355091_0_0_1"/>
<dbReference type="GO" id="GO:0005829">
    <property type="term" value="C:cytosol"/>
    <property type="evidence" value="ECO:0007669"/>
    <property type="project" value="TreeGrafter"/>
</dbReference>
<reference evidence="3 4" key="1">
    <citation type="submission" date="2014-04" db="EMBL/GenBank/DDBJ databases">
        <authorList>
            <consortium name="DOE Joint Genome Institute"/>
            <person name="Kuo A."/>
            <person name="Tarkka M."/>
            <person name="Buscot F."/>
            <person name="Kohler A."/>
            <person name="Nagy L.G."/>
            <person name="Floudas D."/>
            <person name="Copeland A."/>
            <person name="Barry K.W."/>
            <person name="Cichocki N."/>
            <person name="Veneault-Fourrey C."/>
            <person name="LaButti K."/>
            <person name="Lindquist E.A."/>
            <person name="Lipzen A."/>
            <person name="Lundell T."/>
            <person name="Morin E."/>
            <person name="Murat C."/>
            <person name="Sun H."/>
            <person name="Tunlid A."/>
            <person name="Henrissat B."/>
            <person name="Grigoriev I.V."/>
            <person name="Hibbett D.S."/>
            <person name="Martin F."/>
            <person name="Nordberg H.P."/>
            <person name="Cantor M.N."/>
            <person name="Hua S.X."/>
        </authorList>
    </citation>
    <scope>NUCLEOTIDE SEQUENCE [LARGE SCALE GENOMIC DNA]</scope>
    <source>
        <strain evidence="3 4">F 1598</strain>
    </source>
</reference>
<dbReference type="GO" id="GO:0070628">
    <property type="term" value="F:proteasome binding"/>
    <property type="evidence" value="ECO:0007669"/>
    <property type="project" value="TreeGrafter"/>
</dbReference>
<proteinExistence type="predicted"/>
<dbReference type="PROSITE" id="PS50053">
    <property type="entry name" value="UBIQUITIN_2"/>
    <property type="match status" value="1"/>
</dbReference>
<reference evidence="4" key="2">
    <citation type="submission" date="2015-01" db="EMBL/GenBank/DDBJ databases">
        <title>Evolutionary Origins and Diversification of the Mycorrhizal Mutualists.</title>
        <authorList>
            <consortium name="DOE Joint Genome Institute"/>
            <consortium name="Mycorrhizal Genomics Consortium"/>
            <person name="Kohler A."/>
            <person name="Kuo A."/>
            <person name="Nagy L.G."/>
            <person name="Floudas D."/>
            <person name="Copeland A."/>
            <person name="Barry K.W."/>
            <person name="Cichocki N."/>
            <person name="Veneault-Fourrey C."/>
            <person name="LaButti K."/>
            <person name="Lindquist E.A."/>
            <person name="Lipzen A."/>
            <person name="Lundell T."/>
            <person name="Morin E."/>
            <person name="Murat C."/>
            <person name="Riley R."/>
            <person name="Ohm R."/>
            <person name="Sun H."/>
            <person name="Tunlid A."/>
            <person name="Henrissat B."/>
            <person name="Grigoriev I.V."/>
            <person name="Hibbett D.S."/>
            <person name="Martin F."/>
        </authorList>
    </citation>
    <scope>NUCLEOTIDE SEQUENCE [LARGE SCALE GENOMIC DNA]</scope>
    <source>
        <strain evidence="4">F 1598</strain>
    </source>
</reference>
<evidence type="ECO:0000313" key="3">
    <source>
        <dbReference type="EMBL" id="KIM82832.1"/>
    </source>
</evidence>
<dbReference type="Proteomes" id="UP000054166">
    <property type="component" value="Unassembled WGS sequence"/>
</dbReference>
<protein>
    <recommendedName>
        <fullName evidence="2">Ubiquitin-like domain-containing protein</fullName>
    </recommendedName>
</protein>
<keyword evidence="4" id="KW-1185">Reference proteome</keyword>
<feature type="domain" description="Ubiquitin-like" evidence="2">
    <location>
        <begin position="3"/>
        <end position="73"/>
    </location>
</feature>